<dbReference type="EMBL" id="BAAAZA010000023">
    <property type="protein sequence ID" value="GAA3887993.1"/>
    <property type="molecule type" value="Genomic_DNA"/>
</dbReference>
<feature type="compositionally biased region" description="Basic and acidic residues" evidence="1">
    <location>
        <begin position="77"/>
        <end position="87"/>
    </location>
</feature>
<feature type="compositionally biased region" description="Polar residues" evidence="1">
    <location>
        <begin position="1"/>
        <end position="12"/>
    </location>
</feature>
<accession>A0ABP7KX35</accession>
<gene>
    <name evidence="2" type="ORF">GCM10022207_64310</name>
</gene>
<name>A0ABP7KX35_9ACTN</name>
<feature type="region of interest" description="Disordered" evidence="1">
    <location>
        <begin position="1"/>
        <end position="20"/>
    </location>
</feature>
<evidence type="ECO:0000313" key="2">
    <source>
        <dbReference type="EMBL" id="GAA3887993.1"/>
    </source>
</evidence>
<keyword evidence="3" id="KW-1185">Reference proteome</keyword>
<sequence length="159" mass="17673">MIGVQENEQQDGQPYRQGLGGDLAPALAVLFDSRRMVPQPKSRQARQTAGGRARMAEKATTEPSRFCLWMSKQQVRRRADGRGEQRPADGLADSADTCNEGDSQHQQPGSGPQSSAKSALFPLLWRTANPSYSHRDLLVTSAVRNYHRFRLVDSHRLGE</sequence>
<protein>
    <submittedName>
        <fullName evidence="2">Uncharacterized protein</fullName>
    </submittedName>
</protein>
<proteinExistence type="predicted"/>
<feature type="compositionally biased region" description="Low complexity" evidence="1">
    <location>
        <begin position="104"/>
        <end position="115"/>
    </location>
</feature>
<comment type="caution">
    <text evidence="2">The sequence shown here is derived from an EMBL/GenBank/DDBJ whole genome shotgun (WGS) entry which is preliminary data.</text>
</comment>
<evidence type="ECO:0000313" key="3">
    <source>
        <dbReference type="Proteomes" id="UP001501563"/>
    </source>
</evidence>
<evidence type="ECO:0000256" key="1">
    <source>
        <dbReference type="SAM" id="MobiDB-lite"/>
    </source>
</evidence>
<dbReference type="Proteomes" id="UP001501563">
    <property type="component" value="Unassembled WGS sequence"/>
</dbReference>
<feature type="region of interest" description="Disordered" evidence="1">
    <location>
        <begin position="31"/>
        <end position="116"/>
    </location>
</feature>
<reference evidence="3" key="1">
    <citation type="journal article" date="2019" name="Int. J. Syst. Evol. Microbiol.">
        <title>The Global Catalogue of Microorganisms (GCM) 10K type strain sequencing project: providing services to taxonomists for standard genome sequencing and annotation.</title>
        <authorList>
            <consortium name="The Broad Institute Genomics Platform"/>
            <consortium name="The Broad Institute Genome Sequencing Center for Infectious Disease"/>
            <person name="Wu L."/>
            <person name="Ma J."/>
        </authorList>
    </citation>
    <scope>NUCLEOTIDE SEQUENCE [LARGE SCALE GENOMIC DNA]</scope>
    <source>
        <strain evidence="3">JCM 16578</strain>
    </source>
</reference>
<organism evidence="2 3">
    <name type="scientific">Streptomyces lannensis</name>
    <dbReference type="NCBI Taxonomy" id="766498"/>
    <lineage>
        <taxon>Bacteria</taxon>
        <taxon>Bacillati</taxon>
        <taxon>Actinomycetota</taxon>
        <taxon>Actinomycetes</taxon>
        <taxon>Kitasatosporales</taxon>
        <taxon>Streptomycetaceae</taxon>
        <taxon>Streptomyces</taxon>
    </lineage>
</organism>